<dbReference type="Gene3D" id="1.20.1280.50">
    <property type="match status" value="1"/>
</dbReference>
<dbReference type="InParanoid" id="A0A0H2RZ35"/>
<accession>A0A0H2RZ35</accession>
<dbReference type="AlphaFoldDB" id="A0A0H2RZ35"/>
<organism evidence="1 2">
    <name type="scientific">Schizopora paradoxa</name>
    <dbReference type="NCBI Taxonomy" id="27342"/>
    <lineage>
        <taxon>Eukaryota</taxon>
        <taxon>Fungi</taxon>
        <taxon>Dikarya</taxon>
        <taxon>Basidiomycota</taxon>
        <taxon>Agaricomycotina</taxon>
        <taxon>Agaricomycetes</taxon>
        <taxon>Hymenochaetales</taxon>
        <taxon>Schizoporaceae</taxon>
        <taxon>Schizopora</taxon>
    </lineage>
</organism>
<dbReference type="Proteomes" id="UP000053477">
    <property type="component" value="Unassembled WGS sequence"/>
</dbReference>
<evidence type="ECO:0000313" key="1">
    <source>
        <dbReference type="EMBL" id="KLO10006.1"/>
    </source>
</evidence>
<dbReference type="InterPro" id="IPR032675">
    <property type="entry name" value="LRR_dom_sf"/>
</dbReference>
<evidence type="ECO:0000313" key="2">
    <source>
        <dbReference type="Proteomes" id="UP000053477"/>
    </source>
</evidence>
<dbReference type="OrthoDB" id="2269034at2759"/>
<proteinExistence type="predicted"/>
<reference evidence="1 2" key="1">
    <citation type="submission" date="2015-04" db="EMBL/GenBank/DDBJ databases">
        <title>Complete genome sequence of Schizopora paradoxa KUC8140, a cosmopolitan wood degrader in East Asia.</title>
        <authorList>
            <consortium name="DOE Joint Genome Institute"/>
            <person name="Min B."/>
            <person name="Park H."/>
            <person name="Jang Y."/>
            <person name="Kim J.-J."/>
            <person name="Kim K.H."/>
            <person name="Pangilinan J."/>
            <person name="Lipzen A."/>
            <person name="Riley R."/>
            <person name="Grigoriev I.V."/>
            <person name="Spatafora J.W."/>
            <person name="Choi I.-G."/>
        </authorList>
    </citation>
    <scope>NUCLEOTIDE SEQUENCE [LARGE SCALE GENOMIC DNA]</scope>
    <source>
        <strain evidence="1 2">KUC8140</strain>
    </source>
</reference>
<dbReference type="InterPro" id="IPR036047">
    <property type="entry name" value="F-box-like_dom_sf"/>
</dbReference>
<dbReference type="Gene3D" id="3.80.10.10">
    <property type="entry name" value="Ribonuclease Inhibitor"/>
    <property type="match status" value="1"/>
</dbReference>
<name>A0A0H2RZ35_9AGAM</name>
<sequence>MDVGDNVNLKSTTSVKACEARSFMQTTSHDLLYQIFLHTLPSRIGSTDDSPIKIDRIQPINLSMVCRSWRAVVTSQPSLWSQIDLGPRCISCSTFPHFFSKFLEFSQNSSLDISTLFYPTSLTVESATVNTLKAAFSQCFRLKNLRMRIYPAGGHHSNLTIPRLSLSPTLVSLDLDIHIRNADNTLIPLLDFTNCSSSNALRNLDVKDDIGWILPKRADGTLHFPSLTTLKFSTHNAGNLDGVHAMLSACPNVEEVKVRIYSDRSIPSINSVVLLSRLANLSIVSINFPATRQLIRWINCPILRELEVDGSLYEYDTGEHYLISELLGVFREFVDRSRPPIVVLGLFYDLYPARLDDSYGSLLRDILGRLQTLEVLKLAGVVVHTDFFEEMTLHGDEEDHLSSAICPSLSSIYIRYGCLDEYPSRILPRAVEDMIRSRMDTPHTLKDVVLELPGYKVYTWWYGVPLKTLQLA</sequence>
<protein>
    <submittedName>
        <fullName evidence="1">Uncharacterized protein</fullName>
    </submittedName>
</protein>
<dbReference type="SUPFAM" id="SSF52047">
    <property type="entry name" value="RNI-like"/>
    <property type="match status" value="1"/>
</dbReference>
<dbReference type="EMBL" id="KQ086038">
    <property type="protein sequence ID" value="KLO10006.1"/>
    <property type="molecule type" value="Genomic_DNA"/>
</dbReference>
<dbReference type="SUPFAM" id="SSF81383">
    <property type="entry name" value="F-box domain"/>
    <property type="match status" value="1"/>
</dbReference>
<gene>
    <name evidence="1" type="ORF">SCHPADRAFT_930795</name>
</gene>
<keyword evidence="2" id="KW-1185">Reference proteome</keyword>